<organism evidence="1 2">
    <name type="scientific">Pseudaquabacterium inlustre</name>
    <dbReference type="NCBI Taxonomy" id="2984192"/>
    <lineage>
        <taxon>Bacteria</taxon>
        <taxon>Pseudomonadati</taxon>
        <taxon>Pseudomonadota</taxon>
        <taxon>Betaproteobacteria</taxon>
        <taxon>Burkholderiales</taxon>
        <taxon>Sphaerotilaceae</taxon>
        <taxon>Pseudaquabacterium</taxon>
    </lineage>
</organism>
<name>A0ABU9CNK3_9BURK</name>
<accession>A0ABU9CNK3</accession>
<evidence type="ECO:0008006" key="3">
    <source>
        <dbReference type="Google" id="ProtNLM"/>
    </source>
</evidence>
<dbReference type="EMBL" id="JBBUTH010000010">
    <property type="protein sequence ID" value="MEK8052730.1"/>
    <property type="molecule type" value="Genomic_DNA"/>
</dbReference>
<dbReference type="Gene3D" id="1.10.150.20">
    <property type="entry name" value="5' to 3' exonuclease, C-terminal subdomain"/>
    <property type="match status" value="1"/>
</dbReference>
<gene>
    <name evidence="1" type="ORF">AACH10_20940</name>
</gene>
<proteinExistence type="predicted"/>
<protein>
    <recommendedName>
        <fullName evidence="3">Pathogenicity locus</fullName>
    </recommendedName>
</protein>
<dbReference type="RefSeq" id="WP_341412453.1">
    <property type="nucleotide sequence ID" value="NZ_JBBUTH010000010.1"/>
</dbReference>
<comment type="caution">
    <text evidence="1">The sequence shown here is derived from an EMBL/GenBank/DDBJ whole genome shotgun (WGS) entry which is preliminary data.</text>
</comment>
<sequence length="93" mass="9836">MPFTVEERNLLIATPRLGPAVVQRLEQVGLDSLAKLRASGVDAAVARVCQAVGSGAWANRRRALRVALASLAEGPDGEWQVCQSAAPADQRSN</sequence>
<keyword evidence="2" id="KW-1185">Reference proteome</keyword>
<evidence type="ECO:0000313" key="1">
    <source>
        <dbReference type="EMBL" id="MEK8052730.1"/>
    </source>
</evidence>
<evidence type="ECO:0000313" key="2">
    <source>
        <dbReference type="Proteomes" id="UP001365405"/>
    </source>
</evidence>
<reference evidence="1 2" key="1">
    <citation type="submission" date="2024-04" db="EMBL/GenBank/DDBJ databases">
        <title>Novel species of the genus Ideonella isolated from streams.</title>
        <authorList>
            <person name="Lu H."/>
        </authorList>
    </citation>
    <scope>NUCLEOTIDE SEQUENCE [LARGE SCALE GENOMIC DNA]</scope>
    <source>
        <strain evidence="1 2">DXS22W</strain>
    </source>
</reference>
<dbReference type="Proteomes" id="UP001365405">
    <property type="component" value="Unassembled WGS sequence"/>
</dbReference>